<dbReference type="PANTHER" id="PTHR43736">
    <property type="entry name" value="ADP-RIBOSE PYROPHOSPHATASE"/>
    <property type="match status" value="1"/>
</dbReference>
<comment type="caution">
    <text evidence="3">The sequence shown here is derived from an EMBL/GenBank/DDBJ whole genome shotgun (WGS) entry which is preliminary data.</text>
</comment>
<dbReference type="RefSeq" id="WP_119949015.1">
    <property type="nucleotide sequence ID" value="NZ_QZEZ01000001.1"/>
</dbReference>
<evidence type="ECO:0000259" key="2">
    <source>
        <dbReference type="PROSITE" id="PS51462"/>
    </source>
</evidence>
<dbReference type="CDD" id="cd03674">
    <property type="entry name" value="NUDIX_Hydrolase"/>
    <property type="match status" value="1"/>
</dbReference>
<dbReference type="Gene3D" id="3.90.79.10">
    <property type="entry name" value="Nucleoside Triphosphate Pyrophosphohydrolase"/>
    <property type="match status" value="1"/>
</dbReference>
<feature type="domain" description="Nudix hydrolase" evidence="2">
    <location>
        <begin position="47"/>
        <end position="181"/>
    </location>
</feature>
<name>A0A3A3Z1G5_9ACTN</name>
<keyword evidence="4" id="KW-1185">Reference proteome</keyword>
<dbReference type="PROSITE" id="PS51462">
    <property type="entry name" value="NUDIX"/>
    <property type="match status" value="1"/>
</dbReference>
<dbReference type="SUPFAM" id="SSF55811">
    <property type="entry name" value="Nudix"/>
    <property type="match status" value="1"/>
</dbReference>
<protein>
    <submittedName>
        <fullName evidence="3">NUDIX domain-containing protein</fullName>
    </submittedName>
</protein>
<accession>A0A3A3Z1G5</accession>
<dbReference type="Pfam" id="PF00293">
    <property type="entry name" value="NUDIX"/>
    <property type="match status" value="1"/>
</dbReference>
<dbReference type="InterPro" id="IPR000086">
    <property type="entry name" value="NUDIX_hydrolase_dom"/>
</dbReference>
<dbReference type="PANTHER" id="PTHR43736:SF1">
    <property type="entry name" value="DIHYDRONEOPTERIN TRIPHOSPHATE DIPHOSPHATASE"/>
    <property type="match status" value="1"/>
</dbReference>
<dbReference type="InterPro" id="IPR015797">
    <property type="entry name" value="NUDIX_hydrolase-like_dom_sf"/>
</dbReference>
<dbReference type="AlphaFoldDB" id="A0A3A3Z1G5"/>
<proteinExistence type="inferred from homology"/>
<comment type="similarity">
    <text evidence="1">Belongs to the Nudix hydrolase family.</text>
</comment>
<dbReference type="Proteomes" id="UP000265614">
    <property type="component" value="Unassembled WGS sequence"/>
</dbReference>
<gene>
    <name evidence="3" type="ORF">D5H78_03930</name>
</gene>
<dbReference type="OrthoDB" id="129709at2"/>
<sequence length="191" mass="19840">MSADAHAAATALLEGWAAPDEEQERLRAAYLAFLAGHPDGLLKRCVPRHLTASALVVDADAGRALLTLHAKGGFWAQTGGHCEPGDASLEAGALREATEESGIDGLRLVGGPVGLDRHALSGAFGTCREHLDVRWVALAPAGAAPRASAESRDLRWFDLDRIAGGGREEVGGAAVLDLQRLAAAAVARLRS</sequence>
<organism evidence="3 4">
    <name type="scientific">Vallicoccus soli</name>
    <dbReference type="NCBI Taxonomy" id="2339232"/>
    <lineage>
        <taxon>Bacteria</taxon>
        <taxon>Bacillati</taxon>
        <taxon>Actinomycetota</taxon>
        <taxon>Actinomycetes</taxon>
        <taxon>Motilibacterales</taxon>
        <taxon>Vallicoccaceae</taxon>
        <taxon>Vallicoccus</taxon>
    </lineage>
</organism>
<dbReference type="EMBL" id="QZEZ01000001">
    <property type="protein sequence ID" value="RJK98089.1"/>
    <property type="molecule type" value="Genomic_DNA"/>
</dbReference>
<evidence type="ECO:0000256" key="1">
    <source>
        <dbReference type="ARBA" id="ARBA00005582"/>
    </source>
</evidence>
<evidence type="ECO:0000313" key="3">
    <source>
        <dbReference type="EMBL" id="RJK98089.1"/>
    </source>
</evidence>
<evidence type="ECO:0000313" key="4">
    <source>
        <dbReference type="Proteomes" id="UP000265614"/>
    </source>
</evidence>
<reference evidence="3 4" key="1">
    <citation type="submission" date="2018-09" db="EMBL/GenBank/DDBJ databases">
        <title>YIM 75000 draft genome.</title>
        <authorList>
            <person name="Tang S."/>
            <person name="Feng Y."/>
        </authorList>
    </citation>
    <scope>NUCLEOTIDE SEQUENCE [LARGE SCALE GENOMIC DNA]</scope>
    <source>
        <strain evidence="3 4">YIM 75000</strain>
    </source>
</reference>